<name>A0A8S4QDI6_9NEOP</name>
<dbReference type="AlphaFoldDB" id="A0A8S4QDI6"/>
<gene>
    <name evidence="1" type="primary">jg14456</name>
    <name evidence="1" type="ORF">PAEG_LOCUS4</name>
</gene>
<dbReference type="EMBL" id="CAKXAJ010000024">
    <property type="protein sequence ID" value="CAH2207382.1"/>
    <property type="molecule type" value="Genomic_DNA"/>
</dbReference>
<organism evidence="1 2">
    <name type="scientific">Pararge aegeria aegeria</name>
    <dbReference type="NCBI Taxonomy" id="348720"/>
    <lineage>
        <taxon>Eukaryota</taxon>
        <taxon>Metazoa</taxon>
        <taxon>Ecdysozoa</taxon>
        <taxon>Arthropoda</taxon>
        <taxon>Hexapoda</taxon>
        <taxon>Insecta</taxon>
        <taxon>Pterygota</taxon>
        <taxon>Neoptera</taxon>
        <taxon>Endopterygota</taxon>
        <taxon>Lepidoptera</taxon>
        <taxon>Glossata</taxon>
        <taxon>Ditrysia</taxon>
        <taxon>Papilionoidea</taxon>
        <taxon>Nymphalidae</taxon>
        <taxon>Satyrinae</taxon>
        <taxon>Satyrini</taxon>
        <taxon>Parargina</taxon>
        <taxon>Pararge</taxon>
    </lineage>
</organism>
<protein>
    <submittedName>
        <fullName evidence="1">Jg14456 protein</fullName>
    </submittedName>
</protein>
<dbReference type="OrthoDB" id="8197686at2759"/>
<comment type="caution">
    <text evidence="1">The sequence shown here is derived from an EMBL/GenBank/DDBJ whole genome shotgun (WGS) entry which is preliminary data.</text>
</comment>
<dbReference type="Proteomes" id="UP000838756">
    <property type="component" value="Unassembled WGS sequence"/>
</dbReference>
<evidence type="ECO:0000313" key="2">
    <source>
        <dbReference type="Proteomes" id="UP000838756"/>
    </source>
</evidence>
<reference evidence="1" key="1">
    <citation type="submission" date="2022-03" db="EMBL/GenBank/DDBJ databases">
        <authorList>
            <person name="Lindestad O."/>
        </authorList>
    </citation>
    <scope>NUCLEOTIDE SEQUENCE</scope>
</reference>
<proteinExistence type="predicted"/>
<evidence type="ECO:0000313" key="1">
    <source>
        <dbReference type="EMBL" id="CAH2207382.1"/>
    </source>
</evidence>
<sequence length="94" mass="11229">MFKLFDISGYYRDQKHYNYHSDHGHNDYIDHGDHHYYKEKSDEVQTTASPITPDELRDRLERLFITNKDHGNDQRDDGKVINARNYQWTPISSG</sequence>
<keyword evidence="2" id="KW-1185">Reference proteome</keyword>
<accession>A0A8S4QDI6</accession>